<dbReference type="Proteomes" id="UP000570474">
    <property type="component" value="Unassembled WGS sequence"/>
</dbReference>
<dbReference type="EMBL" id="JABAIA010000003">
    <property type="protein sequence ID" value="NLR67582.1"/>
    <property type="molecule type" value="Genomic_DNA"/>
</dbReference>
<evidence type="ECO:0000313" key="2">
    <source>
        <dbReference type="Proteomes" id="UP000570474"/>
    </source>
</evidence>
<proteinExistence type="predicted"/>
<sequence length="628" mass="68681">MSTNPLERLTDEQILHHRTYIKTAAPDIWSARECLLIADDEPHIRALMSLCEKRPNNPPPGSAPYTQVIAAPGYVPYLSEKVPTTPVGDEMCRLAFDATFSKGLQQALSSGPMAAAAALAAATVAVGKTTYGKWIPEVGRLIPKKGNEVQALWREYRKQASDKMEYATPMMIRDFFSSALAWQFVRINDGRIHDLGGSIMCLTTGSDFVGSADDPGLGDIDIYLRAMNEGLACLGGSAVTPAIRDAVICAAFMQARKAVTAATMKRATGELEKLLADSKGPVTPIEFMTMRWWEAAMIGYHRIGLGAEGYRHLADETGVFLATRKCGKIRRAVDNLIRYDEAVDILFDAVQGDGLNEALVAMCAAGSKGIVGYAHAMAAVTDEVFQCDCGAEGHIDVGEMSMASALWYAIIPRYLIRAQLDGLAQGNPEIKSAFARPLPGERNIVAHTLPGDQLHTDDWHPLWTTARADVAELTARTLKRSLLEGSYDEAKYLRCHNAAYDVLSDCMTVADDDQQILSLSGKWCLFFDEALADFKAEHTEVISHLKELVGRIWTHLLIGDHGRNGDTHARIFVDTDRHFRSTYSLDTFAGGAIRRAFLGTVSSAMELSGFNPYHCLVEGAARICGDKR</sequence>
<protein>
    <submittedName>
        <fullName evidence="1">Uncharacterized protein</fullName>
    </submittedName>
</protein>
<comment type="caution">
    <text evidence="1">The sequence shown here is derived from an EMBL/GenBank/DDBJ whole genome shotgun (WGS) entry which is preliminary data.</text>
</comment>
<organism evidence="1 2">
    <name type="scientific">Chitinophaga varians</name>
    <dbReference type="NCBI Taxonomy" id="2202339"/>
    <lineage>
        <taxon>Bacteria</taxon>
        <taxon>Pseudomonadati</taxon>
        <taxon>Bacteroidota</taxon>
        <taxon>Chitinophagia</taxon>
        <taxon>Chitinophagales</taxon>
        <taxon>Chitinophagaceae</taxon>
        <taxon>Chitinophaga</taxon>
    </lineage>
</organism>
<name>A0A847RX18_9BACT</name>
<keyword evidence="2" id="KW-1185">Reference proteome</keyword>
<reference evidence="1 2" key="1">
    <citation type="submission" date="2020-04" db="EMBL/GenBank/DDBJ databases">
        <authorList>
            <person name="Yin C."/>
        </authorList>
    </citation>
    <scope>NUCLEOTIDE SEQUENCE [LARGE SCALE GENOMIC DNA]</scope>
    <source>
        <strain evidence="1 2">Ae27</strain>
    </source>
</reference>
<evidence type="ECO:0000313" key="1">
    <source>
        <dbReference type="EMBL" id="NLR67582.1"/>
    </source>
</evidence>
<dbReference type="RefSeq" id="WP_168873534.1">
    <property type="nucleotide sequence ID" value="NZ_JABAIA010000003.1"/>
</dbReference>
<gene>
    <name evidence="1" type="ORF">HGH92_24975</name>
</gene>
<dbReference type="AlphaFoldDB" id="A0A847RX18"/>
<accession>A0A847RX18</accession>